<evidence type="ECO:0000256" key="6">
    <source>
        <dbReference type="ARBA" id="ARBA00022692"/>
    </source>
</evidence>
<evidence type="ECO:0000256" key="12">
    <source>
        <dbReference type="ARBA" id="ARBA00023065"/>
    </source>
</evidence>
<dbReference type="FunFam" id="3.30.70.100:FF:000005">
    <property type="entry name" value="Copper-exporting P-type ATPase A"/>
    <property type="match status" value="1"/>
</dbReference>
<dbReference type="InterPro" id="IPR036163">
    <property type="entry name" value="HMA_dom_sf"/>
</dbReference>
<feature type="transmembrane region" description="Helical" evidence="14">
    <location>
        <begin position="760"/>
        <end position="777"/>
    </location>
</feature>
<dbReference type="InterPro" id="IPR023214">
    <property type="entry name" value="HAD_sf"/>
</dbReference>
<dbReference type="KEGG" id="dia:Dtpsy_0037"/>
<evidence type="ECO:0000256" key="7">
    <source>
        <dbReference type="ARBA" id="ARBA00022723"/>
    </source>
</evidence>
<evidence type="ECO:0000313" key="17">
    <source>
        <dbReference type="EMBL" id="ACM31526.1"/>
    </source>
</evidence>
<dbReference type="PRINTS" id="PR00119">
    <property type="entry name" value="CATATPASE"/>
</dbReference>
<keyword evidence="13 14" id="KW-0472">Membrane</keyword>
<dbReference type="InterPro" id="IPR008250">
    <property type="entry name" value="ATPase_P-typ_transduc_dom_A_sf"/>
</dbReference>
<dbReference type="PRINTS" id="PR00943">
    <property type="entry name" value="CUATPASE"/>
</dbReference>
<dbReference type="AlphaFoldDB" id="A0A9J9U9E0"/>
<feature type="transmembrane region" description="Helical" evidence="14">
    <location>
        <begin position="128"/>
        <end position="148"/>
    </location>
</feature>
<evidence type="ECO:0000259" key="16">
    <source>
        <dbReference type="PROSITE" id="PS50846"/>
    </source>
</evidence>
<keyword evidence="12" id="KW-0406">Ion transport</keyword>
<dbReference type="InterPro" id="IPR018303">
    <property type="entry name" value="ATPase_P-typ_P_site"/>
</dbReference>
<dbReference type="GO" id="GO:0005507">
    <property type="term" value="F:copper ion binding"/>
    <property type="evidence" value="ECO:0007669"/>
    <property type="project" value="TreeGrafter"/>
</dbReference>
<dbReference type="InterPro" id="IPR059000">
    <property type="entry name" value="ATPase_P-type_domA"/>
</dbReference>
<evidence type="ECO:0000256" key="11">
    <source>
        <dbReference type="ARBA" id="ARBA00022989"/>
    </source>
</evidence>
<dbReference type="InterPro" id="IPR023299">
    <property type="entry name" value="ATPase_P-typ_cyto_dom_N"/>
</dbReference>
<comment type="similarity">
    <text evidence="2 14">Belongs to the cation transport ATPase (P-type) (TC 3.A.3) family. Type IB subfamily.</text>
</comment>
<evidence type="ECO:0000256" key="14">
    <source>
        <dbReference type="RuleBase" id="RU362081"/>
    </source>
</evidence>
<keyword evidence="10" id="KW-1278">Translocase</keyword>
<dbReference type="EMBL" id="CP001392">
    <property type="protein sequence ID" value="ACM31526.1"/>
    <property type="molecule type" value="Genomic_DNA"/>
</dbReference>
<dbReference type="GO" id="GO:0055070">
    <property type="term" value="P:copper ion homeostasis"/>
    <property type="evidence" value="ECO:0007669"/>
    <property type="project" value="TreeGrafter"/>
</dbReference>
<dbReference type="SFLD" id="SFLDF00027">
    <property type="entry name" value="p-type_atpase"/>
    <property type="match status" value="1"/>
</dbReference>
<dbReference type="CDD" id="cd00371">
    <property type="entry name" value="HMA"/>
    <property type="match status" value="1"/>
</dbReference>
<comment type="subcellular location">
    <subcellularLocation>
        <location evidence="1">Cell membrane</location>
        <topology evidence="1">Multi-pass membrane protein</topology>
    </subcellularLocation>
</comment>
<protein>
    <recommendedName>
        <fullName evidence="3">P-type Cu(+) transporter</fullName>
        <ecNumber evidence="3">7.2.2.8</ecNumber>
    </recommendedName>
</protein>
<dbReference type="Gene3D" id="2.70.150.10">
    <property type="entry name" value="Calcium-transporting ATPase, cytoplasmic transduction domain A"/>
    <property type="match status" value="1"/>
</dbReference>
<keyword evidence="11 14" id="KW-1133">Transmembrane helix</keyword>
<dbReference type="GO" id="GO:0060003">
    <property type="term" value="P:copper ion export"/>
    <property type="evidence" value="ECO:0007669"/>
    <property type="project" value="UniProtKB-ARBA"/>
</dbReference>
<dbReference type="InterPro" id="IPR006121">
    <property type="entry name" value="HMA_dom"/>
</dbReference>
<keyword evidence="5 14" id="KW-1003">Cell membrane</keyword>
<dbReference type="FunFam" id="2.70.150.10:FF:000020">
    <property type="entry name" value="Copper-exporting P-type ATPase A"/>
    <property type="match status" value="1"/>
</dbReference>
<dbReference type="PROSITE" id="PS50846">
    <property type="entry name" value="HMA_2"/>
    <property type="match status" value="1"/>
</dbReference>
<dbReference type="InterPro" id="IPR044492">
    <property type="entry name" value="P_typ_ATPase_HD_dom"/>
</dbReference>
<dbReference type="PROSITE" id="PS01047">
    <property type="entry name" value="HMA_1"/>
    <property type="match status" value="1"/>
</dbReference>
<dbReference type="NCBIfam" id="TIGR01494">
    <property type="entry name" value="ATPase_P-type"/>
    <property type="match status" value="2"/>
</dbReference>
<sequence length="782" mass="80369">MTSASLSPAATGDAPAGTLDLGIAGMTCASCVGRVERALRKVPGVQDATVNLATERAHIVFDAASGGGMEALARRAVRNAGYEPRSVEEQEAGEEGAQSPWAGFTPVAVGLLLSAPLVLPMLGDLFGLHWMLPAWVQFILATPVQFILGARFYKAGWHAAKALTGNMDLLVAIGTSAGYGLSLWLWATAESTHGAGHTPHLYFEASAVVITLVLLGKWLEARAKRQTTAAIRALHALRPEVAHLLGRDGEVDVPIAEVMAGDRLVVRPGERIPVDGTVVEGHTQVDESMLTGEPLPVARSADGPEGGALTGGSINGDGRIVMQVTAVGSETVLARIIRLVEDAQAAKAPIQRLVDKVSAVFVPVVLAIAIVTLLGWLWTGAGVEAALIHAVAVLVIACPCALGLATPAAIMAGTGVAARHGILIKDAEALETAHRVQTVAFDKTGTLTVGRPRLTAFHVEPGVDEAALLSAVAAVQSGSEHPLARAVVSAAQERGLPAPAPDGVRAVPGRGTEGEVAARSYLVGSLRWMQELGVDLGPLADRAATLQAEGATVSAVAERVAQDPSGARPPEAASAPLGGSEDTIVPSAGAHYVLRALLAFGDEPKPGAREALAHLRTQGVRCVMISGDNRGAAEAMARRLGLQPEAGEVMAEVLPGDKAAAVNALKAQGHVVAMVGDGVNDAPALAAADVGMAMGNGTDVAMHAAGITLMRGDPQLVAAALDISRRTVAKIRQNLFWAFAYNVAGIPLAALGYLSPVVAGAAMALSSVSVMTNALLLKRWRG</sequence>
<dbReference type="Gene3D" id="3.40.1110.10">
    <property type="entry name" value="Calcium-transporting ATPase, cytoplasmic domain N"/>
    <property type="match status" value="1"/>
</dbReference>
<dbReference type="Proteomes" id="UP000000450">
    <property type="component" value="Chromosome"/>
</dbReference>
<dbReference type="NCBIfam" id="TIGR01525">
    <property type="entry name" value="ATPase-IB_hvy"/>
    <property type="match status" value="1"/>
</dbReference>
<evidence type="ECO:0000256" key="1">
    <source>
        <dbReference type="ARBA" id="ARBA00004651"/>
    </source>
</evidence>
<dbReference type="GO" id="GO:0005524">
    <property type="term" value="F:ATP binding"/>
    <property type="evidence" value="ECO:0007669"/>
    <property type="project" value="UniProtKB-UniRule"/>
</dbReference>
<feature type="transmembrane region" description="Helical" evidence="14">
    <location>
        <begin position="201"/>
        <end position="219"/>
    </location>
</feature>
<dbReference type="InterPro" id="IPR023298">
    <property type="entry name" value="ATPase_P-typ_TM_dom_sf"/>
</dbReference>
<gene>
    <name evidence="17" type="ordered locus">Dtpsy_0037</name>
</gene>
<dbReference type="SFLD" id="SFLDG00002">
    <property type="entry name" value="C1.7:_P-type_atpase_like"/>
    <property type="match status" value="1"/>
</dbReference>
<evidence type="ECO:0000256" key="3">
    <source>
        <dbReference type="ARBA" id="ARBA00012517"/>
    </source>
</evidence>
<dbReference type="GO" id="GO:0016887">
    <property type="term" value="F:ATP hydrolysis activity"/>
    <property type="evidence" value="ECO:0007669"/>
    <property type="project" value="InterPro"/>
</dbReference>
<feature type="transmembrane region" description="Helical" evidence="14">
    <location>
        <begin position="735"/>
        <end position="754"/>
    </location>
</feature>
<dbReference type="PANTHER" id="PTHR43520:SF8">
    <property type="entry name" value="P-TYPE CU(+) TRANSPORTER"/>
    <property type="match status" value="1"/>
</dbReference>
<dbReference type="GO" id="GO:0043682">
    <property type="term" value="F:P-type divalent copper transporter activity"/>
    <property type="evidence" value="ECO:0007669"/>
    <property type="project" value="TreeGrafter"/>
</dbReference>
<dbReference type="SUPFAM" id="SSF81653">
    <property type="entry name" value="Calcium ATPase, transduction domain A"/>
    <property type="match status" value="1"/>
</dbReference>
<dbReference type="InterPro" id="IPR036412">
    <property type="entry name" value="HAD-like_sf"/>
</dbReference>
<evidence type="ECO:0000256" key="10">
    <source>
        <dbReference type="ARBA" id="ARBA00022967"/>
    </source>
</evidence>
<dbReference type="EC" id="7.2.2.8" evidence="3"/>
<dbReference type="GO" id="GO:0140581">
    <property type="term" value="F:P-type monovalent copper transporter activity"/>
    <property type="evidence" value="ECO:0007669"/>
    <property type="project" value="UniProtKB-EC"/>
</dbReference>
<dbReference type="SUPFAM" id="SSF81665">
    <property type="entry name" value="Calcium ATPase, transmembrane domain M"/>
    <property type="match status" value="1"/>
</dbReference>
<keyword evidence="9 14" id="KW-0067">ATP-binding</keyword>
<keyword evidence="18" id="KW-1185">Reference proteome</keyword>
<dbReference type="GO" id="GO:0005886">
    <property type="term" value="C:plasma membrane"/>
    <property type="evidence" value="ECO:0007669"/>
    <property type="project" value="UniProtKB-SubCell"/>
</dbReference>
<dbReference type="InterPro" id="IPR001757">
    <property type="entry name" value="P_typ_ATPase"/>
</dbReference>
<name>A0A9J9U9E0_ACIET</name>
<dbReference type="Gene3D" id="3.30.70.100">
    <property type="match status" value="1"/>
</dbReference>
<feature type="transmembrane region" description="Helical" evidence="14">
    <location>
        <begin position="357"/>
        <end position="379"/>
    </location>
</feature>
<evidence type="ECO:0000256" key="2">
    <source>
        <dbReference type="ARBA" id="ARBA00006024"/>
    </source>
</evidence>
<dbReference type="SUPFAM" id="SSF55008">
    <property type="entry name" value="HMA, heavy metal-associated domain"/>
    <property type="match status" value="1"/>
</dbReference>
<dbReference type="InterPro" id="IPR017969">
    <property type="entry name" value="Heavy-metal-associated_CS"/>
</dbReference>
<evidence type="ECO:0000256" key="5">
    <source>
        <dbReference type="ARBA" id="ARBA00022475"/>
    </source>
</evidence>
<keyword evidence="6 14" id="KW-0812">Transmembrane</keyword>
<evidence type="ECO:0000313" key="18">
    <source>
        <dbReference type="Proteomes" id="UP000000450"/>
    </source>
</evidence>
<evidence type="ECO:0000256" key="4">
    <source>
        <dbReference type="ARBA" id="ARBA00022448"/>
    </source>
</evidence>
<dbReference type="RefSeq" id="WP_012655154.1">
    <property type="nucleotide sequence ID" value="NC_011992.1"/>
</dbReference>
<dbReference type="SFLD" id="SFLDS00003">
    <property type="entry name" value="Haloacid_Dehalogenase"/>
    <property type="match status" value="1"/>
</dbReference>
<dbReference type="Pfam" id="PF00702">
    <property type="entry name" value="Hydrolase"/>
    <property type="match status" value="1"/>
</dbReference>
<dbReference type="CDD" id="cd02094">
    <property type="entry name" value="P-type_ATPase_Cu-like"/>
    <property type="match status" value="1"/>
</dbReference>
<dbReference type="Pfam" id="PF00122">
    <property type="entry name" value="E1-E2_ATPase"/>
    <property type="match status" value="1"/>
</dbReference>
<accession>A0A9J9U9E0</accession>
<feature type="domain" description="HMA" evidence="16">
    <location>
        <begin position="17"/>
        <end position="85"/>
    </location>
</feature>
<evidence type="ECO:0000256" key="9">
    <source>
        <dbReference type="ARBA" id="ARBA00022840"/>
    </source>
</evidence>
<evidence type="ECO:0000256" key="8">
    <source>
        <dbReference type="ARBA" id="ARBA00022741"/>
    </source>
</evidence>
<dbReference type="PROSITE" id="PS00154">
    <property type="entry name" value="ATPASE_E1_E2"/>
    <property type="match status" value="1"/>
</dbReference>
<dbReference type="SUPFAM" id="SSF56784">
    <property type="entry name" value="HAD-like"/>
    <property type="match status" value="1"/>
</dbReference>
<reference evidence="17 18" key="1">
    <citation type="journal article" date="2010" name="J. Bacteriol.">
        <title>Completed genome sequence of the anaerobic iron-oxidizing bacterium Acidovorax ebreus strain TPSY.</title>
        <authorList>
            <person name="Byrne-Bailey K.G."/>
            <person name="Weber K.A."/>
            <person name="Chair A.H."/>
            <person name="Bose S."/>
            <person name="Knox T."/>
            <person name="Spanbauer T.L."/>
            <person name="Chertkov O."/>
            <person name="Coates J.D."/>
        </authorList>
    </citation>
    <scope>NUCLEOTIDE SEQUENCE [LARGE SCALE GENOMIC DNA]</scope>
    <source>
        <strain evidence="17 18">TPSY</strain>
    </source>
</reference>
<keyword evidence="7 14" id="KW-0479">Metal-binding</keyword>
<feature type="region of interest" description="Disordered" evidence="15">
    <location>
        <begin position="559"/>
        <end position="581"/>
    </location>
</feature>
<dbReference type="Pfam" id="PF00403">
    <property type="entry name" value="HMA"/>
    <property type="match status" value="1"/>
</dbReference>
<organism evidence="17 18">
    <name type="scientific">Acidovorax ebreus (strain TPSY)</name>
    <name type="common">Diaphorobacter sp. (strain TPSY)</name>
    <dbReference type="NCBI Taxonomy" id="535289"/>
    <lineage>
        <taxon>Bacteria</taxon>
        <taxon>Pseudomonadati</taxon>
        <taxon>Pseudomonadota</taxon>
        <taxon>Betaproteobacteria</taxon>
        <taxon>Burkholderiales</taxon>
        <taxon>Comamonadaceae</taxon>
        <taxon>Diaphorobacter</taxon>
    </lineage>
</organism>
<feature type="transmembrane region" description="Helical" evidence="14">
    <location>
        <begin position="385"/>
        <end position="410"/>
    </location>
</feature>
<evidence type="ECO:0000256" key="13">
    <source>
        <dbReference type="ARBA" id="ARBA00023136"/>
    </source>
</evidence>
<evidence type="ECO:0000256" key="15">
    <source>
        <dbReference type="SAM" id="MobiDB-lite"/>
    </source>
</evidence>
<proteinExistence type="inferred from homology"/>
<keyword evidence="4" id="KW-0813">Transport</keyword>
<dbReference type="Gene3D" id="3.40.50.1000">
    <property type="entry name" value="HAD superfamily/HAD-like"/>
    <property type="match status" value="1"/>
</dbReference>
<keyword evidence="8 14" id="KW-0547">Nucleotide-binding</keyword>
<feature type="transmembrane region" description="Helical" evidence="14">
    <location>
        <begin position="169"/>
        <end position="189"/>
    </location>
</feature>
<dbReference type="PANTHER" id="PTHR43520">
    <property type="entry name" value="ATP7, ISOFORM B"/>
    <property type="match status" value="1"/>
</dbReference>
<dbReference type="InterPro" id="IPR027256">
    <property type="entry name" value="P-typ_ATPase_IB"/>
</dbReference>